<feature type="compositionally biased region" description="Acidic residues" evidence="1">
    <location>
        <begin position="343"/>
        <end position="353"/>
    </location>
</feature>
<dbReference type="RefSeq" id="XP_038814756.1">
    <property type="nucleotide sequence ID" value="XM_038948490.1"/>
</dbReference>
<sequence>MSLQPDQTVSQEPQTASKKAESRLKYALAQNTALRTLDRKVLDEGLRMQWKFFSEDDKMFGSLNIRGGYVAHNFGTWRKDISSSSPKDILNLKQYLAIKVLAFWEKNPNPAWIPGAKEEQAFVDAYENMVKNVQGIPAEETDNYSAYMEHRLRLATSTDGGKTLGPLLHEVLSNKVSNSEMRIAAVSPPGSSLVQMTQTEIKELKFQAAKALHPERYVNTDDNSDMNVEHSRKKRKASKEVTAKSLDGRSFALLVNRSSSKRKRISGDEAEDGLGMEGNSNDGDDSTQKHGSYTVDAKPLQDGKSQSQSSSKQNIESGAMRADKHLTNELPPSKRRSLMVVEDYTEASEEDDEKTSVPLDTRISARTSGLGTDSFGTRTSGLRTSRLRTFDTGNPNTRNSESRTLQDPRKFKFSDFTTPLASLGKPNKKRKMTDEAEVEG</sequence>
<proteinExistence type="predicted"/>
<comment type="caution">
    <text evidence="2">The sequence shown here is derived from an EMBL/GenBank/DDBJ whole genome shotgun (WGS) entry which is preliminary data.</text>
</comment>
<feature type="region of interest" description="Disordered" evidence="1">
    <location>
        <begin position="1"/>
        <end position="21"/>
    </location>
</feature>
<organism evidence="2 3">
    <name type="scientific">Botrytis deweyae</name>
    <dbReference type="NCBI Taxonomy" id="2478750"/>
    <lineage>
        <taxon>Eukaryota</taxon>
        <taxon>Fungi</taxon>
        <taxon>Dikarya</taxon>
        <taxon>Ascomycota</taxon>
        <taxon>Pezizomycotina</taxon>
        <taxon>Leotiomycetes</taxon>
        <taxon>Helotiales</taxon>
        <taxon>Sclerotiniaceae</taxon>
        <taxon>Botrytis</taxon>
    </lineage>
</organism>
<dbReference type="Proteomes" id="UP000783213">
    <property type="component" value="Unassembled WGS sequence"/>
</dbReference>
<evidence type="ECO:0000313" key="3">
    <source>
        <dbReference type="Proteomes" id="UP000783213"/>
    </source>
</evidence>
<protein>
    <submittedName>
        <fullName evidence="2">Uncharacterized protein</fullName>
    </submittedName>
</protein>
<reference evidence="2 3" key="1">
    <citation type="journal article" date="2020" name="Genome Biol. Evol.">
        <title>Comparative genomics of Sclerotiniaceae.</title>
        <authorList>
            <person name="Valero Jimenez C.A."/>
            <person name="Steentjes M."/>
            <person name="Scholten O.E."/>
            <person name="Van Kan J.A.L."/>
        </authorList>
    </citation>
    <scope>NUCLEOTIDE SEQUENCE [LARGE SCALE GENOMIC DNA]</scope>
    <source>
        <strain evidence="2 3">B1</strain>
    </source>
</reference>
<dbReference type="EMBL" id="RCSX01000002">
    <property type="protein sequence ID" value="KAF7938535.1"/>
    <property type="molecule type" value="Genomic_DNA"/>
</dbReference>
<feature type="compositionally biased region" description="Low complexity" evidence="1">
    <location>
        <begin position="304"/>
        <end position="313"/>
    </location>
</feature>
<feature type="region of interest" description="Disordered" evidence="1">
    <location>
        <begin position="258"/>
        <end position="440"/>
    </location>
</feature>
<accession>A0ABQ7IZW2</accession>
<dbReference type="GeneID" id="62227647"/>
<evidence type="ECO:0000313" key="2">
    <source>
        <dbReference type="EMBL" id="KAF7938535.1"/>
    </source>
</evidence>
<feature type="compositionally biased region" description="Polar residues" evidence="1">
    <location>
        <begin position="1"/>
        <end position="17"/>
    </location>
</feature>
<feature type="compositionally biased region" description="Polar residues" evidence="1">
    <location>
        <begin position="364"/>
        <end position="375"/>
    </location>
</feature>
<evidence type="ECO:0000256" key="1">
    <source>
        <dbReference type="SAM" id="MobiDB-lite"/>
    </source>
</evidence>
<keyword evidence="3" id="KW-1185">Reference proteome</keyword>
<name>A0ABQ7IZW2_9HELO</name>
<gene>
    <name evidence="2" type="ORF">EAE98_000873</name>
</gene>
<feature type="compositionally biased region" description="Basic and acidic residues" evidence="1">
    <location>
        <begin position="400"/>
        <end position="413"/>
    </location>
</feature>
<feature type="region of interest" description="Disordered" evidence="1">
    <location>
        <begin position="215"/>
        <end position="243"/>
    </location>
</feature>